<evidence type="ECO:0000256" key="3">
    <source>
        <dbReference type="ARBA" id="ARBA00023274"/>
    </source>
</evidence>
<evidence type="ECO:0008006" key="6">
    <source>
        <dbReference type="Google" id="ProtNLM"/>
    </source>
</evidence>
<feature type="compositionally biased region" description="Basic residues" evidence="4">
    <location>
        <begin position="208"/>
        <end position="223"/>
    </location>
</feature>
<evidence type="ECO:0000256" key="1">
    <source>
        <dbReference type="ARBA" id="ARBA00005251"/>
    </source>
</evidence>
<dbReference type="InterPro" id="IPR014721">
    <property type="entry name" value="Ribsml_uS5_D2-typ_fold_subgr"/>
</dbReference>
<keyword evidence="3" id="KW-0687">Ribonucleoprotein</keyword>
<protein>
    <recommendedName>
        <fullName evidence="6">30S ribosomal protein S9</fullName>
    </recommendedName>
</protein>
<dbReference type="Pfam" id="PF00380">
    <property type="entry name" value="Ribosomal_S9"/>
    <property type="match status" value="1"/>
</dbReference>
<dbReference type="GO" id="GO:0005737">
    <property type="term" value="C:cytoplasm"/>
    <property type="evidence" value="ECO:0007669"/>
    <property type="project" value="UniProtKB-ARBA"/>
</dbReference>
<comment type="similarity">
    <text evidence="1">Belongs to the universal ribosomal protein uS9 family.</text>
</comment>
<dbReference type="PANTHER" id="PTHR21569">
    <property type="entry name" value="RIBOSOMAL PROTEIN S9"/>
    <property type="match status" value="1"/>
</dbReference>
<dbReference type="GO" id="GO:0015935">
    <property type="term" value="C:small ribosomal subunit"/>
    <property type="evidence" value="ECO:0007669"/>
    <property type="project" value="TreeGrafter"/>
</dbReference>
<dbReference type="PANTHER" id="PTHR21569:SF1">
    <property type="entry name" value="SMALL RIBOSOMAL SUBUNIT PROTEIN US9M"/>
    <property type="match status" value="1"/>
</dbReference>
<dbReference type="AlphaFoldDB" id="A0A6B2LFV3"/>
<dbReference type="GO" id="GO:0003723">
    <property type="term" value="F:RNA binding"/>
    <property type="evidence" value="ECO:0007669"/>
    <property type="project" value="TreeGrafter"/>
</dbReference>
<feature type="region of interest" description="Disordered" evidence="4">
    <location>
        <begin position="199"/>
        <end position="223"/>
    </location>
</feature>
<keyword evidence="2" id="KW-0689">Ribosomal protein</keyword>
<evidence type="ECO:0000256" key="2">
    <source>
        <dbReference type="ARBA" id="ARBA00022980"/>
    </source>
</evidence>
<sequence>MSVRLPRDLNQTWGRIRRNVFHSLTIDRKYKNDAAEIKNTSTRRVTYKTKIEEDEIAEEESEDFPQIEQLVYMPEEKEEEYDPHFPAPIVPIINEEGWSPGVGKRKAAMAKVFIRPGTGKITINGKNWVDYFTNIIIRAVAIEPLIATEKVNLVDIYASLSGGGQMGQAGALKQGIAMALITRDPELGFVLTHSKMKSRDPRVVERKHTGRRKARRRQQWVKR</sequence>
<dbReference type="NCBIfam" id="NF001099">
    <property type="entry name" value="PRK00132.1"/>
    <property type="match status" value="1"/>
</dbReference>
<dbReference type="EMBL" id="GIBP01006771">
    <property type="protein sequence ID" value="NDV35740.1"/>
    <property type="molecule type" value="Transcribed_RNA"/>
</dbReference>
<dbReference type="InterPro" id="IPR000754">
    <property type="entry name" value="Ribosomal_uS9"/>
</dbReference>
<evidence type="ECO:0000313" key="5">
    <source>
        <dbReference type="EMBL" id="NDV35740.1"/>
    </source>
</evidence>
<reference evidence="5" key="1">
    <citation type="journal article" date="2020" name="J. Eukaryot. Microbiol.">
        <title>De novo Sequencing, Assembly and Annotation of the Transcriptome for the Free-Living Testate Amoeba Arcella intermedia.</title>
        <authorList>
            <person name="Ribeiro G.M."/>
            <person name="Porfirio-Sousa A.L."/>
            <person name="Maurer-Alcala X.X."/>
            <person name="Katz L.A."/>
            <person name="Lahr D.J.G."/>
        </authorList>
    </citation>
    <scope>NUCLEOTIDE SEQUENCE</scope>
</reference>
<accession>A0A6B2LFV3</accession>
<dbReference type="Gene3D" id="3.30.230.10">
    <property type="match status" value="1"/>
</dbReference>
<dbReference type="SUPFAM" id="SSF54211">
    <property type="entry name" value="Ribosomal protein S5 domain 2-like"/>
    <property type="match status" value="1"/>
</dbReference>
<dbReference type="GO" id="GO:0006412">
    <property type="term" value="P:translation"/>
    <property type="evidence" value="ECO:0007669"/>
    <property type="project" value="InterPro"/>
</dbReference>
<evidence type="ECO:0000256" key="4">
    <source>
        <dbReference type="SAM" id="MobiDB-lite"/>
    </source>
</evidence>
<dbReference type="InterPro" id="IPR023035">
    <property type="entry name" value="Ribosomal_uS9_bac/plastid"/>
</dbReference>
<dbReference type="InterPro" id="IPR020568">
    <property type="entry name" value="Ribosomal_Su5_D2-typ_SF"/>
</dbReference>
<name>A0A6B2LFV3_9EUKA</name>
<proteinExistence type="inferred from homology"/>
<dbReference type="GO" id="GO:0003735">
    <property type="term" value="F:structural constituent of ribosome"/>
    <property type="evidence" value="ECO:0007669"/>
    <property type="project" value="InterPro"/>
</dbReference>
<organism evidence="5">
    <name type="scientific">Arcella intermedia</name>
    <dbReference type="NCBI Taxonomy" id="1963864"/>
    <lineage>
        <taxon>Eukaryota</taxon>
        <taxon>Amoebozoa</taxon>
        <taxon>Tubulinea</taxon>
        <taxon>Elardia</taxon>
        <taxon>Arcellinida</taxon>
        <taxon>Sphaerothecina</taxon>
        <taxon>Arcellidae</taxon>
        <taxon>Arcella</taxon>
    </lineage>
</organism>